<dbReference type="Pfam" id="PF01541">
    <property type="entry name" value="GIY-YIG"/>
    <property type="match status" value="1"/>
</dbReference>
<name>A0ABY9XPK4_9FLAO</name>
<sequence>MCFYYVYILKCSDNSYYTGITSNLDKRINEHNYGKYKECYTYKRRPLEVKFHETFNDVLQAIYFEKKIKKWTRAKKEALISGNFDMLQILAECRNATHYKYLDK</sequence>
<dbReference type="EMBL" id="CP134537">
    <property type="protein sequence ID" value="WNH07825.1"/>
    <property type="molecule type" value="Genomic_DNA"/>
</dbReference>
<evidence type="ECO:0000256" key="1">
    <source>
        <dbReference type="ARBA" id="ARBA00007435"/>
    </source>
</evidence>
<dbReference type="InterPro" id="IPR035901">
    <property type="entry name" value="GIY-YIG_endonuc_sf"/>
</dbReference>
<dbReference type="CDD" id="cd10456">
    <property type="entry name" value="GIY-YIG_UPF0213"/>
    <property type="match status" value="1"/>
</dbReference>
<proteinExistence type="inferred from homology"/>
<dbReference type="Proteomes" id="UP001302806">
    <property type="component" value="Chromosome"/>
</dbReference>
<feature type="domain" description="GIY-YIG" evidence="2">
    <location>
        <begin position="2"/>
        <end position="78"/>
    </location>
</feature>
<organism evidence="3 4">
    <name type="scientific">Thalassobellus suaedae</name>
    <dbReference type="NCBI Taxonomy" id="3074124"/>
    <lineage>
        <taxon>Bacteria</taxon>
        <taxon>Pseudomonadati</taxon>
        <taxon>Bacteroidota</taxon>
        <taxon>Flavobacteriia</taxon>
        <taxon>Flavobacteriales</taxon>
        <taxon>Flavobacteriaceae</taxon>
        <taxon>Thalassobellus</taxon>
    </lineage>
</organism>
<evidence type="ECO:0000313" key="4">
    <source>
        <dbReference type="Proteomes" id="UP001302806"/>
    </source>
</evidence>
<accession>A0ABY9XPK4</accession>
<comment type="similarity">
    <text evidence="1">Belongs to the UPF0213 family.</text>
</comment>
<protein>
    <submittedName>
        <fullName evidence="3">GIY-YIG nuclease family protein</fullName>
    </submittedName>
</protein>
<evidence type="ECO:0000313" key="3">
    <source>
        <dbReference type="EMBL" id="WNH07825.1"/>
    </source>
</evidence>
<dbReference type="PROSITE" id="PS50164">
    <property type="entry name" value="GIY_YIG"/>
    <property type="match status" value="1"/>
</dbReference>
<dbReference type="RefSeq" id="WP_415864675.1">
    <property type="nucleotide sequence ID" value="NZ_CP134537.1"/>
</dbReference>
<dbReference type="InterPro" id="IPR000305">
    <property type="entry name" value="GIY-YIG_endonuc"/>
</dbReference>
<reference evidence="3 4" key="1">
    <citation type="submission" date="2023-09" db="EMBL/GenBank/DDBJ databases">
        <title>Thalassobella suaedae gen. nov., sp. nov., a marine bacterium of the family Flavobacteriaceae isolated from a halophyte Suaeda japonica.</title>
        <authorList>
            <person name="Lee S.Y."/>
            <person name="Hwang C.Y."/>
        </authorList>
    </citation>
    <scope>NUCLEOTIDE SEQUENCE [LARGE SCALE GENOMIC DNA]</scope>
    <source>
        <strain evidence="3 4">HL-DH14</strain>
    </source>
</reference>
<dbReference type="InterPro" id="IPR050190">
    <property type="entry name" value="UPF0213_domain"/>
</dbReference>
<dbReference type="SUPFAM" id="SSF82771">
    <property type="entry name" value="GIY-YIG endonuclease"/>
    <property type="match status" value="1"/>
</dbReference>
<evidence type="ECO:0000259" key="2">
    <source>
        <dbReference type="PROSITE" id="PS50164"/>
    </source>
</evidence>
<dbReference type="PANTHER" id="PTHR34477">
    <property type="entry name" value="UPF0213 PROTEIN YHBQ"/>
    <property type="match status" value="1"/>
</dbReference>
<dbReference type="PANTHER" id="PTHR34477:SF1">
    <property type="entry name" value="UPF0213 PROTEIN YHBQ"/>
    <property type="match status" value="1"/>
</dbReference>
<dbReference type="Gene3D" id="3.40.1440.10">
    <property type="entry name" value="GIY-YIG endonuclease"/>
    <property type="match status" value="1"/>
</dbReference>
<gene>
    <name evidence="3" type="ORF">RHP51_11530</name>
</gene>